<dbReference type="PROSITE" id="PS51082">
    <property type="entry name" value="WH2"/>
    <property type="match status" value="1"/>
</dbReference>
<dbReference type="OrthoDB" id="10252009at2759"/>
<feature type="domain" description="WH2" evidence="1">
    <location>
        <begin position="5"/>
        <end position="24"/>
    </location>
</feature>
<name>A0A1Y3BV12_EURMA</name>
<sequence>MAEEDRNKLFNEIRNFSQRKLKKVETKVITGSGEQLTEKRSPKGLQQVKSDGINSLGYVVDTKPDLQVGMIIPGLLI</sequence>
<gene>
    <name evidence="2" type="ORF">BLA29_012402</name>
</gene>
<dbReference type="InterPro" id="IPR003124">
    <property type="entry name" value="WH2_dom"/>
</dbReference>
<feature type="non-terminal residue" evidence="2">
    <location>
        <position position="77"/>
    </location>
</feature>
<dbReference type="AlphaFoldDB" id="A0A1Y3BV12"/>
<proteinExistence type="predicted"/>
<dbReference type="Proteomes" id="UP000194236">
    <property type="component" value="Unassembled WGS sequence"/>
</dbReference>
<dbReference type="GO" id="GO:0003779">
    <property type="term" value="F:actin binding"/>
    <property type="evidence" value="ECO:0007669"/>
    <property type="project" value="InterPro"/>
</dbReference>
<reference evidence="2 3" key="1">
    <citation type="submission" date="2017-03" db="EMBL/GenBank/DDBJ databases">
        <title>Genome Survey of Euroglyphus maynei.</title>
        <authorList>
            <person name="Arlian L.G."/>
            <person name="Morgan M.S."/>
            <person name="Rider S.D."/>
        </authorList>
    </citation>
    <scope>NUCLEOTIDE SEQUENCE [LARGE SCALE GENOMIC DNA]</scope>
    <source>
        <strain evidence="2">Arlian Lab</strain>
        <tissue evidence="2">Whole body</tissue>
    </source>
</reference>
<protein>
    <recommendedName>
        <fullName evidence="1">WH2 domain-containing protein</fullName>
    </recommendedName>
</protein>
<evidence type="ECO:0000313" key="2">
    <source>
        <dbReference type="EMBL" id="OTF83907.1"/>
    </source>
</evidence>
<evidence type="ECO:0000313" key="3">
    <source>
        <dbReference type="Proteomes" id="UP000194236"/>
    </source>
</evidence>
<dbReference type="EMBL" id="MUJZ01001653">
    <property type="protein sequence ID" value="OTF83907.1"/>
    <property type="molecule type" value="Genomic_DNA"/>
</dbReference>
<organism evidence="2 3">
    <name type="scientific">Euroglyphus maynei</name>
    <name type="common">Mayne's house dust mite</name>
    <dbReference type="NCBI Taxonomy" id="6958"/>
    <lineage>
        <taxon>Eukaryota</taxon>
        <taxon>Metazoa</taxon>
        <taxon>Ecdysozoa</taxon>
        <taxon>Arthropoda</taxon>
        <taxon>Chelicerata</taxon>
        <taxon>Arachnida</taxon>
        <taxon>Acari</taxon>
        <taxon>Acariformes</taxon>
        <taxon>Sarcoptiformes</taxon>
        <taxon>Astigmata</taxon>
        <taxon>Psoroptidia</taxon>
        <taxon>Analgoidea</taxon>
        <taxon>Pyroglyphidae</taxon>
        <taxon>Pyroglyphinae</taxon>
        <taxon>Euroglyphus</taxon>
    </lineage>
</organism>
<comment type="caution">
    <text evidence="2">The sequence shown here is derived from an EMBL/GenBank/DDBJ whole genome shotgun (WGS) entry which is preliminary data.</text>
</comment>
<keyword evidence="3" id="KW-1185">Reference proteome</keyword>
<evidence type="ECO:0000259" key="1">
    <source>
        <dbReference type="PROSITE" id="PS51082"/>
    </source>
</evidence>
<accession>A0A1Y3BV12</accession>